<gene>
    <name evidence="1" type="ORF">JI435_405810</name>
</gene>
<evidence type="ECO:0000313" key="2">
    <source>
        <dbReference type="Proteomes" id="UP000663193"/>
    </source>
</evidence>
<keyword evidence="2" id="KW-1185">Reference proteome</keyword>
<reference evidence="2" key="1">
    <citation type="journal article" date="2021" name="BMC Genomics">
        <title>Chromosome-level genome assembly and manually-curated proteome of model necrotroph Parastagonospora nodorum Sn15 reveals a genome-wide trove of candidate effector homologs, and redundancy of virulence-related functions within an accessory chromosome.</title>
        <authorList>
            <person name="Bertazzoni S."/>
            <person name="Jones D.A.B."/>
            <person name="Phan H.T."/>
            <person name="Tan K.-C."/>
            <person name="Hane J.K."/>
        </authorList>
    </citation>
    <scope>NUCLEOTIDE SEQUENCE [LARGE SCALE GENOMIC DNA]</scope>
    <source>
        <strain evidence="2">SN15 / ATCC MYA-4574 / FGSC 10173)</strain>
    </source>
</reference>
<proteinExistence type="predicted"/>
<name>A0A7U2HWG3_PHANO</name>
<protein>
    <submittedName>
        <fullName evidence="1">Uncharacterized protein</fullName>
    </submittedName>
</protein>
<organism evidence="1 2">
    <name type="scientific">Phaeosphaeria nodorum (strain SN15 / ATCC MYA-4574 / FGSC 10173)</name>
    <name type="common">Glume blotch fungus</name>
    <name type="synonym">Parastagonospora nodorum</name>
    <dbReference type="NCBI Taxonomy" id="321614"/>
    <lineage>
        <taxon>Eukaryota</taxon>
        <taxon>Fungi</taxon>
        <taxon>Dikarya</taxon>
        <taxon>Ascomycota</taxon>
        <taxon>Pezizomycotina</taxon>
        <taxon>Dothideomycetes</taxon>
        <taxon>Pleosporomycetidae</taxon>
        <taxon>Pleosporales</taxon>
        <taxon>Pleosporineae</taxon>
        <taxon>Phaeosphaeriaceae</taxon>
        <taxon>Parastagonospora</taxon>
    </lineage>
</organism>
<evidence type="ECO:0000313" key="1">
    <source>
        <dbReference type="EMBL" id="QRC94440.1"/>
    </source>
</evidence>
<dbReference type="EMBL" id="CP069026">
    <property type="protein sequence ID" value="QRC94440.1"/>
    <property type="molecule type" value="Genomic_DNA"/>
</dbReference>
<accession>A0A7U2HWG3</accession>
<dbReference type="AlphaFoldDB" id="A0A7U2HWG3"/>
<dbReference type="VEuPathDB" id="FungiDB:JI435_405810"/>
<sequence>MNISQKLVFQASVKANGCFATFEPLIQVKSEAVDTGRGFLLSRTCSDQ</sequence>
<dbReference type="Proteomes" id="UP000663193">
    <property type="component" value="Chromosome 4"/>
</dbReference>